<protein>
    <submittedName>
        <fullName evidence="7">P-loop containing nucleoside triphosphate hydrolase protein</fullName>
    </submittedName>
</protein>
<dbReference type="RefSeq" id="XP_025350573.1">
    <property type="nucleotide sequence ID" value="XM_025491830.1"/>
</dbReference>
<dbReference type="GeneID" id="37013564"/>
<feature type="compositionally biased region" description="Basic and acidic residues" evidence="5">
    <location>
        <begin position="746"/>
        <end position="764"/>
    </location>
</feature>
<dbReference type="InterPro" id="IPR000795">
    <property type="entry name" value="T_Tr_GTP-bd_dom"/>
</dbReference>
<dbReference type="Gene3D" id="3.30.70.870">
    <property type="entry name" value="Elongation Factor G (Translational Gtpase), domain 3"/>
    <property type="match status" value="1"/>
</dbReference>
<dbReference type="InterPro" id="IPR035647">
    <property type="entry name" value="EFG_III/V"/>
</dbReference>
<organism evidence="7 8">
    <name type="scientific">Pseudomicrostroma glucosiphilum</name>
    <dbReference type="NCBI Taxonomy" id="1684307"/>
    <lineage>
        <taxon>Eukaryota</taxon>
        <taxon>Fungi</taxon>
        <taxon>Dikarya</taxon>
        <taxon>Basidiomycota</taxon>
        <taxon>Ustilaginomycotina</taxon>
        <taxon>Exobasidiomycetes</taxon>
        <taxon>Microstromatales</taxon>
        <taxon>Microstromatales incertae sedis</taxon>
        <taxon>Pseudomicrostroma</taxon>
    </lineage>
</organism>
<dbReference type="PANTHER" id="PTHR43261">
    <property type="entry name" value="TRANSLATION ELONGATION FACTOR G-RELATED"/>
    <property type="match status" value="1"/>
</dbReference>
<feature type="compositionally biased region" description="Low complexity" evidence="5">
    <location>
        <begin position="416"/>
        <end position="452"/>
    </location>
</feature>
<keyword evidence="8" id="KW-1185">Reference proteome</keyword>
<dbReference type="OrthoDB" id="198619at2759"/>
<evidence type="ECO:0000256" key="2">
    <source>
        <dbReference type="ARBA" id="ARBA00022917"/>
    </source>
</evidence>
<feature type="region of interest" description="Disordered" evidence="5">
    <location>
        <begin position="416"/>
        <end position="465"/>
    </location>
</feature>
<dbReference type="SUPFAM" id="SSF52540">
    <property type="entry name" value="P-loop containing nucleoside triphosphate hydrolases"/>
    <property type="match status" value="1"/>
</dbReference>
<feature type="compositionally biased region" description="Low complexity" evidence="5">
    <location>
        <begin position="788"/>
        <end position="800"/>
    </location>
</feature>
<feature type="compositionally biased region" description="Low complexity" evidence="5">
    <location>
        <begin position="114"/>
        <end position="128"/>
    </location>
</feature>
<evidence type="ECO:0000256" key="3">
    <source>
        <dbReference type="ARBA" id="ARBA00023128"/>
    </source>
</evidence>
<evidence type="ECO:0000256" key="5">
    <source>
        <dbReference type="SAM" id="MobiDB-lite"/>
    </source>
</evidence>
<dbReference type="Pfam" id="PF00009">
    <property type="entry name" value="GTP_EFTU"/>
    <property type="match status" value="1"/>
</dbReference>
<evidence type="ECO:0000256" key="1">
    <source>
        <dbReference type="ARBA" id="ARBA00022741"/>
    </source>
</evidence>
<feature type="region of interest" description="Disordered" evidence="5">
    <location>
        <begin position="113"/>
        <end position="133"/>
    </location>
</feature>
<dbReference type="InterPro" id="IPR031157">
    <property type="entry name" value="G_TR_CS"/>
</dbReference>
<dbReference type="EMBL" id="KZ819322">
    <property type="protein sequence ID" value="PWN23413.1"/>
    <property type="molecule type" value="Genomic_DNA"/>
</dbReference>
<evidence type="ECO:0000313" key="7">
    <source>
        <dbReference type="EMBL" id="PWN23413.1"/>
    </source>
</evidence>
<dbReference type="NCBIfam" id="TIGR00231">
    <property type="entry name" value="small_GTP"/>
    <property type="match status" value="1"/>
</dbReference>
<dbReference type="InterPro" id="IPR009022">
    <property type="entry name" value="EFG_III"/>
</dbReference>
<dbReference type="GO" id="GO:0032790">
    <property type="term" value="P:ribosome disassembly"/>
    <property type="evidence" value="ECO:0007669"/>
    <property type="project" value="TreeGrafter"/>
</dbReference>
<feature type="domain" description="Tr-type G" evidence="6">
    <location>
        <begin position="85"/>
        <end position="393"/>
    </location>
</feature>
<keyword evidence="2" id="KW-0648">Protein biosynthesis</keyword>
<evidence type="ECO:0000256" key="4">
    <source>
        <dbReference type="ARBA" id="ARBA00023134"/>
    </source>
</evidence>
<dbReference type="Gene3D" id="2.40.30.10">
    <property type="entry name" value="Translation factors"/>
    <property type="match status" value="1"/>
</dbReference>
<keyword evidence="4" id="KW-0342">GTP-binding</keyword>
<dbReference type="GO" id="GO:0032543">
    <property type="term" value="P:mitochondrial translation"/>
    <property type="evidence" value="ECO:0007669"/>
    <property type="project" value="TreeGrafter"/>
</dbReference>
<dbReference type="Pfam" id="PF14492">
    <property type="entry name" value="EFG_III"/>
    <property type="match status" value="1"/>
</dbReference>
<reference evidence="7 8" key="1">
    <citation type="journal article" date="2018" name="Mol. Biol. Evol.">
        <title>Broad Genomic Sampling Reveals a Smut Pathogenic Ancestry of the Fungal Clade Ustilaginomycotina.</title>
        <authorList>
            <person name="Kijpornyongpan T."/>
            <person name="Mondo S.J."/>
            <person name="Barry K."/>
            <person name="Sandor L."/>
            <person name="Lee J."/>
            <person name="Lipzen A."/>
            <person name="Pangilinan J."/>
            <person name="LaButti K."/>
            <person name="Hainaut M."/>
            <person name="Henrissat B."/>
            <person name="Grigoriev I.V."/>
            <person name="Spatafora J.W."/>
            <person name="Aime M.C."/>
        </authorList>
    </citation>
    <scope>NUCLEOTIDE SEQUENCE [LARGE SCALE GENOMIC DNA]</scope>
    <source>
        <strain evidence="7 8">MCA 4718</strain>
    </source>
</reference>
<dbReference type="GO" id="GO:0003924">
    <property type="term" value="F:GTPase activity"/>
    <property type="evidence" value="ECO:0007669"/>
    <property type="project" value="InterPro"/>
</dbReference>
<dbReference type="CDD" id="cd16262">
    <property type="entry name" value="EFG_III"/>
    <property type="match status" value="1"/>
</dbReference>
<dbReference type="PROSITE" id="PS00301">
    <property type="entry name" value="G_TR_1"/>
    <property type="match status" value="1"/>
</dbReference>
<dbReference type="FunFam" id="3.40.50.300:FF:000514">
    <property type="entry name" value="Ribosome-releasing factor 2, mitochondrial"/>
    <property type="match status" value="1"/>
</dbReference>
<gene>
    <name evidence="7" type="ORF">BCV69DRAFT_281030</name>
</gene>
<keyword evidence="7" id="KW-0378">Hydrolase</keyword>
<dbReference type="Proteomes" id="UP000245942">
    <property type="component" value="Unassembled WGS sequence"/>
</dbReference>
<dbReference type="STRING" id="1684307.A0A316UHK3"/>
<feature type="region of interest" description="Disordered" evidence="5">
    <location>
        <begin position="618"/>
        <end position="639"/>
    </location>
</feature>
<dbReference type="Pfam" id="PF00679">
    <property type="entry name" value="EFG_C"/>
    <property type="match status" value="1"/>
</dbReference>
<dbReference type="Pfam" id="PF22042">
    <property type="entry name" value="EF-G_D2"/>
    <property type="match status" value="1"/>
</dbReference>
<evidence type="ECO:0000313" key="8">
    <source>
        <dbReference type="Proteomes" id="UP000245942"/>
    </source>
</evidence>
<feature type="compositionally biased region" description="Basic and acidic residues" evidence="5">
    <location>
        <begin position="618"/>
        <end position="632"/>
    </location>
</feature>
<dbReference type="InterPro" id="IPR053905">
    <property type="entry name" value="EF-G-like_DII"/>
</dbReference>
<dbReference type="InterPro" id="IPR041095">
    <property type="entry name" value="EFG_II"/>
</dbReference>
<proteinExistence type="predicted"/>
<dbReference type="AlphaFoldDB" id="A0A316UHK3"/>
<dbReference type="SUPFAM" id="SSF54980">
    <property type="entry name" value="EF-G C-terminal domain-like"/>
    <property type="match status" value="2"/>
</dbReference>
<keyword evidence="3" id="KW-0496">Mitochondrion</keyword>
<keyword evidence="1" id="KW-0547">Nucleotide-binding</keyword>
<sequence length="1019" mass="107636">MLSHNVSLAGQSVASMSSRRAQAAASSSRWAASLSQRRLPLAPTAKRAIAASSYTCITGASRYCSSTRLFSTSLCRGSSSPTPISAIRNISAWGHIDAGKTTLTERLLYHTGGSLSSSETSTRSPSLPGDVDAGSTVTDFLEQERERGITIQSAAVGPLWWKSPATQQSGAITLVDTPGHIDFTIEVERALRVADGCIVVMDSVEGVEAQTETNWRIGKRYGVRSNLLFLNKLDRMGASVAKSLRSFVQKGLHSRPVLLQLPLFARSEGVADEGRVEGVVDLVEMKEIRFEGRAGEELITKELSEPASIGESTRARHALVETIASLDEKLMEELFSIDGDNPHAKISAPSLRASIRRLTIAGKVVPTFCGSAAKNIGVQPLLDGVVDYLPAPNEAGDVRDEFGMGDGTVEGKSMAMLSSSRSSGKGGKTSPAPVKASPSRSAASKSSTAAASQDGPRGADELNEGDDLSTTLVSINSPSLTCLAFKVVYDKRRGPLTFVRVYSGQITRSTTLFNTSTQTKERLSRILLPFGGTYNEVDRIGPGQVGVVLGLRDTKTGDTLVESGSGSGSKTRDDLQSLRLRTVDVPPPVFSVSVEPHSKSDEDSVNEALAMLVRTDPSLRLDGGEHGSKEEGFGSAGTDNQMILSGMGELHLEIAKDRLKNEFGVKARIGSVRVSYRETLAGSDSAQEEWSTVEETVERDMGGKKVKVGAKIRIRSLPEGVEGDAALGGNLIKVDLARGGGDEDVLGTHESKSALKRKEKETGRRQGHHPSNRSGAAIQEHEEGSGSGQETSSSSAAAAGLSPQALHAHILSGLTASLSRGPLSSHPLTGLEVHLSSLQTFSSDLSPPRAISAIVGWLTRKALKEQGRVRMMEPVMRVKIECREGSLGRVVGDITSEQGGEVVEVVHETAAGHGGGEGEGEESEEVQIYLPPEPEQNGGTSSVAGAGAGAGIGNEGGASPSSTQKTSIEARIPLSKLVSYSSRLRALTAGAGTYTMALEGFRVVGEERQREILAELGRV</sequence>
<dbReference type="GO" id="GO:0005759">
    <property type="term" value="C:mitochondrial matrix"/>
    <property type="evidence" value="ECO:0007669"/>
    <property type="project" value="UniProtKB-ARBA"/>
</dbReference>
<dbReference type="InterPro" id="IPR027417">
    <property type="entry name" value="P-loop_NTPase"/>
</dbReference>
<dbReference type="PROSITE" id="PS51722">
    <property type="entry name" value="G_TR_2"/>
    <property type="match status" value="1"/>
</dbReference>
<feature type="region of interest" description="Disordered" evidence="5">
    <location>
        <begin position="739"/>
        <end position="800"/>
    </location>
</feature>
<dbReference type="InterPro" id="IPR000640">
    <property type="entry name" value="EFG_V-like"/>
</dbReference>
<dbReference type="InterPro" id="IPR005225">
    <property type="entry name" value="Small_GTP-bd"/>
</dbReference>
<dbReference type="SUPFAM" id="SSF50447">
    <property type="entry name" value="Translation proteins"/>
    <property type="match status" value="1"/>
</dbReference>
<dbReference type="PRINTS" id="PR00315">
    <property type="entry name" value="ELONGATNFCT"/>
</dbReference>
<dbReference type="Gene3D" id="3.30.70.240">
    <property type="match status" value="1"/>
</dbReference>
<name>A0A316UHK3_9BASI</name>
<feature type="compositionally biased region" description="Gly residues" evidence="5">
    <location>
        <begin position="946"/>
        <end position="956"/>
    </location>
</feature>
<evidence type="ECO:0000259" key="6">
    <source>
        <dbReference type="PROSITE" id="PS51722"/>
    </source>
</evidence>
<dbReference type="PANTHER" id="PTHR43261:SF1">
    <property type="entry name" value="RIBOSOME-RELEASING FACTOR 2, MITOCHONDRIAL"/>
    <property type="match status" value="1"/>
</dbReference>
<dbReference type="InterPro" id="IPR009000">
    <property type="entry name" value="Transl_B-barrel_sf"/>
</dbReference>
<dbReference type="GO" id="GO:0005525">
    <property type="term" value="F:GTP binding"/>
    <property type="evidence" value="ECO:0007669"/>
    <property type="project" value="UniProtKB-KW"/>
</dbReference>
<accession>A0A316UHK3</accession>
<feature type="region of interest" description="Disordered" evidence="5">
    <location>
        <begin position="931"/>
        <end position="967"/>
    </location>
</feature>
<dbReference type="Gene3D" id="3.40.50.300">
    <property type="entry name" value="P-loop containing nucleotide triphosphate hydrolases"/>
    <property type="match status" value="1"/>
</dbReference>